<sequence length="487" mass="55180">MLKLLLVDDEYIVLKGLEIVLRDQKEVSLEIRTAIDAVDAYEKAEGWTPDVIIADINMPEIDGLTMLERLSVTIPLCRFIIVSGYEENEYLKRALKLHVDDYLLKPVDKLYLIRRLKQIDEEKQARIKNTLMKCRLMLFRGHFFHDSEFSGQETEEFLYLPYFSLFVAGLSPSGAREAKSRLAGYFEQIFVFSQNNWSIFLLNYSVKLQTEDIRVILAHVLDGNISGIADTKQNGEKQAFLEQIAFHYQNALCDMLLSILPVSEAAKARAAERIAAHTLASAVRVITFELSAAAYVNEIYAAAEAPEDNFLMVFTETLSAYIMIADINLPAASIQKLYQTHVKAVVNERTLAAFLEKSQNLGNDLLTPAEQEAYSSKVDAARAYIAEHYQEDIALEQVAEFVSVNPSYLSYIFKKETGITFLQYLTNVRMQKACQLMTADPGLSLEEIAIRCGYHSASYFHKIFRGKFGVSPRQWLQNPGNSPLLLD</sequence>
<dbReference type="PRINTS" id="PR00032">
    <property type="entry name" value="HTHARAC"/>
</dbReference>
<gene>
    <name evidence="10" type="ORF">DWY69_26320</name>
    <name evidence="9" type="ORF">DXC51_08410</name>
</gene>
<dbReference type="Proteomes" id="UP000261166">
    <property type="component" value="Unassembled WGS sequence"/>
</dbReference>
<keyword evidence="2" id="KW-0805">Transcription regulation</keyword>
<evidence type="ECO:0000256" key="6">
    <source>
        <dbReference type="PROSITE-ProRule" id="PRU00169"/>
    </source>
</evidence>
<evidence type="ECO:0000313" key="12">
    <source>
        <dbReference type="Proteomes" id="UP000261166"/>
    </source>
</evidence>
<dbReference type="Gene3D" id="3.40.50.2300">
    <property type="match status" value="1"/>
</dbReference>
<dbReference type="PANTHER" id="PTHR43280">
    <property type="entry name" value="ARAC-FAMILY TRANSCRIPTIONAL REGULATOR"/>
    <property type="match status" value="1"/>
</dbReference>
<dbReference type="SMART" id="SM00342">
    <property type="entry name" value="HTH_ARAC"/>
    <property type="match status" value="1"/>
</dbReference>
<protein>
    <recommendedName>
        <fullName evidence="1">Stage 0 sporulation protein A homolog</fullName>
    </recommendedName>
</protein>
<feature type="domain" description="HTH araC/xylS-type" evidence="7">
    <location>
        <begin position="379"/>
        <end position="478"/>
    </location>
</feature>
<dbReference type="SUPFAM" id="SSF52172">
    <property type="entry name" value="CheY-like"/>
    <property type="match status" value="1"/>
</dbReference>
<comment type="function">
    <text evidence="5">May play the central regulatory role in sporulation. It may be an element of the effector pathway responsible for the activation of sporulation genes in response to nutritional stress. Spo0A may act in concert with spo0H (a sigma factor) to control the expression of some genes that are critical to the sporulation process.</text>
</comment>
<evidence type="ECO:0000256" key="4">
    <source>
        <dbReference type="ARBA" id="ARBA00023163"/>
    </source>
</evidence>
<evidence type="ECO:0000256" key="3">
    <source>
        <dbReference type="ARBA" id="ARBA00023125"/>
    </source>
</evidence>
<keyword evidence="6" id="KW-0597">Phosphoprotein</keyword>
<evidence type="ECO:0000313" key="9">
    <source>
        <dbReference type="EMBL" id="RGE62601.1"/>
    </source>
</evidence>
<dbReference type="CDD" id="cd17536">
    <property type="entry name" value="REC_YesN-like"/>
    <property type="match status" value="1"/>
</dbReference>
<evidence type="ECO:0000259" key="8">
    <source>
        <dbReference type="PROSITE" id="PS50110"/>
    </source>
</evidence>
<feature type="modified residue" description="4-aspartylphosphate" evidence="6">
    <location>
        <position position="55"/>
    </location>
</feature>
<dbReference type="InterPro" id="IPR009057">
    <property type="entry name" value="Homeodomain-like_sf"/>
</dbReference>
<dbReference type="PROSITE" id="PS01124">
    <property type="entry name" value="HTH_ARAC_FAMILY_2"/>
    <property type="match status" value="1"/>
</dbReference>
<evidence type="ECO:0000313" key="11">
    <source>
        <dbReference type="Proteomes" id="UP000260812"/>
    </source>
</evidence>
<dbReference type="Pfam" id="PF00072">
    <property type="entry name" value="Response_reg"/>
    <property type="match status" value="1"/>
</dbReference>
<dbReference type="InterPro" id="IPR011006">
    <property type="entry name" value="CheY-like_superfamily"/>
</dbReference>
<dbReference type="InterPro" id="IPR020449">
    <property type="entry name" value="Tscrpt_reg_AraC-type_HTH"/>
</dbReference>
<evidence type="ECO:0000256" key="5">
    <source>
        <dbReference type="ARBA" id="ARBA00024867"/>
    </source>
</evidence>
<dbReference type="RefSeq" id="WP_117531573.1">
    <property type="nucleotide sequence ID" value="NZ_JBKVAZ010000010.1"/>
</dbReference>
<dbReference type="SUPFAM" id="SSF46689">
    <property type="entry name" value="Homeodomain-like"/>
    <property type="match status" value="2"/>
</dbReference>
<dbReference type="Pfam" id="PF12833">
    <property type="entry name" value="HTH_18"/>
    <property type="match status" value="1"/>
</dbReference>
<dbReference type="OrthoDB" id="1699at2"/>
<evidence type="ECO:0000256" key="1">
    <source>
        <dbReference type="ARBA" id="ARBA00018672"/>
    </source>
</evidence>
<dbReference type="PANTHER" id="PTHR43280:SF2">
    <property type="entry name" value="HTH-TYPE TRANSCRIPTIONAL REGULATOR EXSA"/>
    <property type="match status" value="1"/>
</dbReference>
<dbReference type="GO" id="GO:0000160">
    <property type="term" value="P:phosphorelay signal transduction system"/>
    <property type="evidence" value="ECO:0007669"/>
    <property type="project" value="InterPro"/>
</dbReference>
<dbReference type="Proteomes" id="UP000260812">
    <property type="component" value="Unassembled WGS sequence"/>
</dbReference>
<name>A0A3E3IEH2_9FIRM</name>
<keyword evidence="4" id="KW-0804">Transcription</keyword>
<feature type="domain" description="Response regulatory" evidence="8">
    <location>
        <begin position="3"/>
        <end position="120"/>
    </location>
</feature>
<accession>A0A3E3IEH2</accession>
<dbReference type="EMBL" id="QVLU01000036">
    <property type="protein sequence ID" value="RGE65381.1"/>
    <property type="molecule type" value="Genomic_DNA"/>
</dbReference>
<evidence type="ECO:0000256" key="2">
    <source>
        <dbReference type="ARBA" id="ARBA00023015"/>
    </source>
</evidence>
<keyword evidence="11" id="KW-1185">Reference proteome</keyword>
<evidence type="ECO:0000259" key="7">
    <source>
        <dbReference type="PROSITE" id="PS01124"/>
    </source>
</evidence>
<evidence type="ECO:0000313" key="10">
    <source>
        <dbReference type="EMBL" id="RGE65381.1"/>
    </source>
</evidence>
<dbReference type="PROSITE" id="PS50110">
    <property type="entry name" value="RESPONSE_REGULATORY"/>
    <property type="match status" value="1"/>
</dbReference>
<proteinExistence type="predicted"/>
<dbReference type="Gene3D" id="1.10.10.60">
    <property type="entry name" value="Homeodomain-like"/>
    <property type="match status" value="2"/>
</dbReference>
<keyword evidence="3" id="KW-0238">DNA-binding</keyword>
<comment type="caution">
    <text evidence="10">The sequence shown here is derived from an EMBL/GenBank/DDBJ whole genome shotgun (WGS) entry which is preliminary data.</text>
</comment>
<dbReference type="GO" id="GO:0043565">
    <property type="term" value="F:sequence-specific DNA binding"/>
    <property type="evidence" value="ECO:0007669"/>
    <property type="project" value="InterPro"/>
</dbReference>
<dbReference type="AlphaFoldDB" id="A0A3E3IEH2"/>
<dbReference type="EMBL" id="QVLV01000004">
    <property type="protein sequence ID" value="RGE62601.1"/>
    <property type="molecule type" value="Genomic_DNA"/>
</dbReference>
<dbReference type="GO" id="GO:0003700">
    <property type="term" value="F:DNA-binding transcription factor activity"/>
    <property type="evidence" value="ECO:0007669"/>
    <property type="project" value="InterPro"/>
</dbReference>
<reference evidence="10 12" key="1">
    <citation type="submission" date="2018-08" db="EMBL/GenBank/DDBJ databases">
        <title>A genome reference for cultivated species of the human gut microbiota.</title>
        <authorList>
            <person name="Zou Y."/>
            <person name="Xue W."/>
            <person name="Luo G."/>
        </authorList>
    </citation>
    <scope>NUCLEOTIDE SEQUENCE [LARGE SCALE GENOMIC DNA]</scope>
    <source>
        <strain evidence="10 12">AF26-4BH</strain>
        <strain evidence="9">TF05-5AC</strain>
    </source>
</reference>
<organism evidence="10 12">
    <name type="scientific">Eisenbergiella massiliensis</name>
    <dbReference type="NCBI Taxonomy" id="1720294"/>
    <lineage>
        <taxon>Bacteria</taxon>
        <taxon>Bacillati</taxon>
        <taxon>Bacillota</taxon>
        <taxon>Clostridia</taxon>
        <taxon>Lachnospirales</taxon>
        <taxon>Lachnospiraceae</taxon>
        <taxon>Eisenbergiella</taxon>
    </lineage>
</organism>
<dbReference type="SMART" id="SM00448">
    <property type="entry name" value="REC"/>
    <property type="match status" value="1"/>
</dbReference>
<dbReference type="GeneID" id="97986899"/>
<dbReference type="InterPro" id="IPR018060">
    <property type="entry name" value="HTH_AraC"/>
</dbReference>
<dbReference type="InterPro" id="IPR001789">
    <property type="entry name" value="Sig_transdc_resp-reg_receiver"/>
</dbReference>